<keyword evidence="8" id="KW-1185">Reference proteome</keyword>
<proteinExistence type="predicted"/>
<feature type="domain" description="TMEM205-like" evidence="6">
    <location>
        <begin position="12"/>
        <end position="107"/>
    </location>
</feature>
<dbReference type="InterPro" id="IPR025423">
    <property type="entry name" value="TMEM205-like"/>
</dbReference>
<evidence type="ECO:0000256" key="1">
    <source>
        <dbReference type="ARBA" id="ARBA00004370"/>
    </source>
</evidence>
<protein>
    <recommendedName>
        <fullName evidence="6">TMEM205-like domain-containing protein</fullName>
    </recommendedName>
</protein>
<accession>A0ABM9HH40</accession>
<evidence type="ECO:0000313" key="8">
    <source>
        <dbReference type="Proteomes" id="UP001157733"/>
    </source>
</evidence>
<keyword evidence="4 5" id="KW-0472">Membrane</keyword>
<feature type="transmembrane region" description="Helical" evidence="5">
    <location>
        <begin position="53"/>
        <end position="72"/>
    </location>
</feature>
<sequence>MHTFLAFLHLLGLVVWLGSVIFFSFFTAPSVFKVLDRQQAGDVIAAIFPKYYGVGYTCAVLVAATALATPHGASGLRMPFLVVMAACTFYAGLVINPQARRLKHQMREAGGEDDALQNQFRSLHGWSVRLNATVLIFGLGLLWITAMGLRL</sequence>
<feature type="transmembrane region" description="Helical" evidence="5">
    <location>
        <begin position="78"/>
        <end position="97"/>
    </location>
</feature>
<dbReference type="EMBL" id="OX336137">
    <property type="protein sequence ID" value="CAI2719674.1"/>
    <property type="molecule type" value="Genomic_DNA"/>
</dbReference>
<evidence type="ECO:0000259" key="6">
    <source>
        <dbReference type="Pfam" id="PF13664"/>
    </source>
</evidence>
<evidence type="ECO:0000313" key="7">
    <source>
        <dbReference type="EMBL" id="CAI2719674.1"/>
    </source>
</evidence>
<evidence type="ECO:0000256" key="3">
    <source>
        <dbReference type="ARBA" id="ARBA00022989"/>
    </source>
</evidence>
<evidence type="ECO:0000256" key="5">
    <source>
        <dbReference type="SAM" id="Phobius"/>
    </source>
</evidence>
<reference evidence="7 8" key="1">
    <citation type="submission" date="2022-09" db="EMBL/GenBank/DDBJ databases">
        <authorList>
            <person name="Kop L."/>
        </authorList>
    </citation>
    <scope>NUCLEOTIDE SEQUENCE [LARGE SCALE GENOMIC DNA]</scope>
    <source>
        <strain evidence="7 8">347</strain>
    </source>
</reference>
<comment type="subcellular location">
    <subcellularLocation>
        <location evidence="1">Membrane</location>
    </subcellularLocation>
</comment>
<organism evidence="7 8">
    <name type="scientific">Nitrospina watsonii</name>
    <dbReference type="NCBI Taxonomy" id="1323948"/>
    <lineage>
        <taxon>Bacteria</taxon>
        <taxon>Pseudomonadati</taxon>
        <taxon>Nitrospinota/Tectimicrobiota group</taxon>
        <taxon>Nitrospinota</taxon>
        <taxon>Nitrospinia</taxon>
        <taxon>Nitrospinales</taxon>
        <taxon>Nitrospinaceae</taxon>
        <taxon>Nitrospina</taxon>
    </lineage>
</organism>
<evidence type="ECO:0000256" key="4">
    <source>
        <dbReference type="ARBA" id="ARBA00023136"/>
    </source>
</evidence>
<gene>
    <name evidence="7" type="ORF">NSPWAT_2818</name>
</gene>
<keyword evidence="2 5" id="KW-0812">Transmembrane</keyword>
<evidence type="ECO:0000256" key="2">
    <source>
        <dbReference type="ARBA" id="ARBA00022692"/>
    </source>
</evidence>
<feature type="transmembrane region" description="Helical" evidence="5">
    <location>
        <begin position="130"/>
        <end position="149"/>
    </location>
</feature>
<feature type="transmembrane region" description="Helical" evidence="5">
    <location>
        <begin position="6"/>
        <end position="32"/>
    </location>
</feature>
<keyword evidence="3 5" id="KW-1133">Transmembrane helix</keyword>
<dbReference type="Pfam" id="PF13664">
    <property type="entry name" value="DUF4149"/>
    <property type="match status" value="1"/>
</dbReference>
<dbReference type="RefSeq" id="WP_282012491.1">
    <property type="nucleotide sequence ID" value="NZ_OX336137.1"/>
</dbReference>
<dbReference type="Proteomes" id="UP001157733">
    <property type="component" value="Chromosome"/>
</dbReference>
<name>A0ABM9HH40_9BACT</name>